<dbReference type="EMBL" id="AQQY01000003">
    <property type="protein sequence ID" value="KCV82545.1"/>
    <property type="molecule type" value="Genomic_DNA"/>
</dbReference>
<protein>
    <submittedName>
        <fullName evidence="3">Smr protein/MutS2</fullName>
    </submittedName>
</protein>
<dbReference type="InterPro" id="IPR036063">
    <property type="entry name" value="Smr_dom_sf"/>
</dbReference>
<evidence type="ECO:0000259" key="2">
    <source>
        <dbReference type="PROSITE" id="PS50828"/>
    </source>
</evidence>
<dbReference type="Pfam" id="PF01713">
    <property type="entry name" value="Smr"/>
    <property type="match status" value="1"/>
</dbReference>
<comment type="caution">
    <text evidence="3">The sequence shown here is derived from an EMBL/GenBank/DDBJ whole genome shotgun (WGS) entry which is preliminary data.</text>
</comment>
<evidence type="ECO:0000256" key="1">
    <source>
        <dbReference type="SAM" id="MobiDB-lite"/>
    </source>
</evidence>
<dbReference type="PROSITE" id="PS50828">
    <property type="entry name" value="SMR"/>
    <property type="match status" value="1"/>
</dbReference>
<proteinExistence type="predicted"/>
<sequence>MKRRKPKGLSAQDRELWQKVAQTTVPLHPEGSRKPIDPADVATPAKPTQHHARPPMTKFQIGQKATLPAPTHDLLADPADHLAQATPRMDRKNFQRLKRGKLPPEGRIDLHGKTLAQAHPALTGFILREHAAGKRCVLVITGKGKDRDDDGPIPIRKGVLRHQVPQWLAMPPLGAIVLQVLPAHLKHGGTGAYYVYLRRSR</sequence>
<evidence type="ECO:0000313" key="4">
    <source>
        <dbReference type="Proteomes" id="UP000024836"/>
    </source>
</evidence>
<dbReference type="Gene3D" id="3.30.1370.110">
    <property type="match status" value="1"/>
</dbReference>
<dbReference type="AlphaFoldDB" id="A0A058ZMU1"/>
<dbReference type="Proteomes" id="UP000024836">
    <property type="component" value="Unassembled WGS sequence"/>
</dbReference>
<evidence type="ECO:0000313" key="3">
    <source>
        <dbReference type="EMBL" id="KCV82545.1"/>
    </source>
</evidence>
<keyword evidence="4" id="KW-1185">Reference proteome</keyword>
<dbReference type="OrthoDB" id="7165597at2"/>
<feature type="domain" description="Smr" evidence="2">
    <location>
        <begin position="108"/>
        <end position="198"/>
    </location>
</feature>
<reference evidence="3 4" key="1">
    <citation type="submission" date="2013-04" db="EMBL/GenBank/DDBJ databases">
        <title>Shimia sp. 22II-S11-Z10 Genome Sequencing.</title>
        <authorList>
            <person name="Lai Q."/>
            <person name="Li G."/>
            <person name="Shao Z."/>
        </authorList>
    </citation>
    <scope>NUCLEOTIDE SEQUENCE [LARGE SCALE GENOMIC DNA]</scope>
    <source>
        <strain evidence="4">22II-S11-Z10</strain>
    </source>
</reference>
<organism evidence="3 4">
    <name type="scientific">Actibacterium atlanticum</name>
    <dbReference type="NCBI Taxonomy" id="1461693"/>
    <lineage>
        <taxon>Bacteria</taxon>
        <taxon>Pseudomonadati</taxon>
        <taxon>Pseudomonadota</taxon>
        <taxon>Alphaproteobacteria</taxon>
        <taxon>Rhodobacterales</taxon>
        <taxon>Roseobacteraceae</taxon>
        <taxon>Actibacterium</taxon>
    </lineage>
</organism>
<dbReference type="PANTHER" id="PTHR35562:SF2">
    <property type="entry name" value="DNA ENDONUCLEASE SMRA-RELATED"/>
    <property type="match status" value="1"/>
</dbReference>
<dbReference type="PANTHER" id="PTHR35562">
    <property type="entry name" value="DNA ENDONUCLEASE SMRA-RELATED"/>
    <property type="match status" value="1"/>
</dbReference>
<dbReference type="RefSeq" id="WP_035249529.1">
    <property type="nucleotide sequence ID" value="NZ_AQQY01000003.1"/>
</dbReference>
<dbReference type="eggNOG" id="COG2840">
    <property type="taxonomic scope" value="Bacteria"/>
</dbReference>
<accession>A0A058ZMU1</accession>
<feature type="region of interest" description="Disordered" evidence="1">
    <location>
        <begin position="1"/>
        <end position="54"/>
    </location>
</feature>
<name>A0A058ZMU1_9RHOB</name>
<dbReference type="SUPFAM" id="SSF160443">
    <property type="entry name" value="SMR domain-like"/>
    <property type="match status" value="1"/>
</dbReference>
<dbReference type="InterPro" id="IPR002625">
    <property type="entry name" value="Smr_dom"/>
</dbReference>
<dbReference type="STRING" id="1461693.ATO10_06371"/>
<gene>
    <name evidence="3" type="ORF">ATO10_06371</name>
</gene>